<dbReference type="Pfam" id="PF26629">
    <property type="entry name" value="GT2_TM_C"/>
    <property type="match status" value="1"/>
</dbReference>
<keyword evidence="1" id="KW-0812">Transmembrane</keyword>
<sequence length="388" mass="42087">MDITILMPCLNEAETIEACVREALEALNASGLDGEVLVADNGSTDGSQSLAESAGARVVHIPAKGYGNALSGGIREAHGKWILMGDADGSYDFSQLPRFLDKLRQGADLVMGCRLPSGGGRILPGAMPWKHRWIGNPVLSAIGKLFFRAPVHDFHCGLRAFRKEAVQKLGLCTTGMEFASEMVVKASLFGLKIAEVPITLRPDGRSRPPHLRSWRDGWRHLRFMLLYSPMWLFLIPGTFLFLGGLAGFAFLLPAPLRIGPVTFDLSSLLGFATAILVGFQMLGFGLFVKAYAVHSGLLPHQERWRKLVLGKPVEWGIAIGAIFLVIGAMLMIHAIGIWREAGFGPLPYQRILRIVITATTAIGLGIQVMVNGFALAVLGLEIQTPPQT</sequence>
<name>A0A7C4MNS2_9BACT</name>
<dbReference type="GO" id="GO:0016740">
    <property type="term" value="F:transferase activity"/>
    <property type="evidence" value="ECO:0007669"/>
    <property type="project" value="UniProtKB-KW"/>
</dbReference>
<proteinExistence type="predicted"/>
<evidence type="ECO:0000259" key="2">
    <source>
        <dbReference type="Pfam" id="PF00535"/>
    </source>
</evidence>
<evidence type="ECO:0000259" key="3">
    <source>
        <dbReference type="Pfam" id="PF26629"/>
    </source>
</evidence>
<feature type="domain" description="Glycosyltransferase 2-like" evidence="2">
    <location>
        <begin position="4"/>
        <end position="169"/>
    </location>
</feature>
<dbReference type="Pfam" id="PF00535">
    <property type="entry name" value="Glycos_transf_2"/>
    <property type="match status" value="1"/>
</dbReference>
<comment type="caution">
    <text evidence="4">The sequence shown here is derived from an EMBL/GenBank/DDBJ whole genome shotgun (WGS) entry which is preliminary data.</text>
</comment>
<keyword evidence="1" id="KW-0472">Membrane</keyword>
<dbReference type="PANTHER" id="PTHR48090">
    <property type="entry name" value="UNDECAPRENYL-PHOSPHATE 4-DEOXY-4-FORMAMIDO-L-ARABINOSE TRANSFERASE-RELATED"/>
    <property type="match status" value="1"/>
</dbReference>
<dbReference type="InterPro" id="IPR058718">
    <property type="entry name" value="Agl6_TM_C"/>
</dbReference>
<dbReference type="PANTHER" id="PTHR48090:SF7">
    <property type="entry name" value="RFBJ PROTEIN"/>
    <property type="match status" value="1"/>
</dbReference>
<dbReference type="InterPro" id="IPR001173">
    <property type="entry name" value="Glyco_trans_2-like"/>
</dbReference>
<organism evidence="4">
    <name type="scientific">Desulfatirhabdium butyrativorans</name>
    <dbReference type="NCBI Taxonomy" id="340467"/>
    <lineage>
        <taxon>Bacteria</taxon>
        <taxon>Pseudomonadati</taxon>
        <taxon>Thermodesulfobacteriota</taxon>
        <taxon>Desulfobacteria</taxon>
        <taxon>Desulfobacterales</taxon>
        <taxon>Desulfatirhabdiaceae</taxon>
        <taxon>Desulfatirhabdium</taxon>
    </lineage>
</organism>
<keyword evidence="4" id="KW-0808">Transferase</keyword>
<accession>A0A7C4MNS2</accession>
<gene>
    <name evidence="4" type="ORF">ENS29_00845</name>
</gene>
<dbReference type="AlphaFoldDB" id="A0A7C4MNS2"/>
<feature type="transmembrane region" description="Helical" evidence="1">
    <location>
        <begin position="268"/>
        <end position="292"/>
    </location>
</feature>
<feature type="domain" description="Low-salt glycan biosynthesis hexosyltransferase Agl6 C-terminal transmembrane region" evidence="3">
    <location>
        <begin position="286"/>
        <end position="379"/>
    </location>
</feature>
<keyword evidence="1" id="KW-1133">Transmembrane helix</keyword>
<feature type="transmembrane region" description="Helical" evidence="1">
    <location>
        <begin position="313"/>
        <end position="339"/>
    </location>
</feature>
<dbReference type="InterPro" id="IPR050256">
    <property type="entry name" value="Glycosyltransferase_2"/>
</dbReference>
<dbReference type="Gene3D" id="3.90.550.10">
    <property type="entry name" value="Spore Coat Polysaccharide Biosynthesis Protein SpsA, Chain A"/>
    <property type="match status" value="1"/>
</dbReference>
<reference evidence="4" key="1">
    <citation type="journal article" date="2020" name="mSystems">
        <title>Genome- and Community-Level Interaction Insights into Carbon Utilization and Element Cycling Functions of Hydrothermarchaeota in Hydrothermal Sediment.</title>
        <authorList>
            <person name="Zhou Z."/>
            <person name="Liu Y."/>
            <person name="Xu W."/>
            <person name="Pan J."/>
            <person name="Luo Z.H."/>
            <person name="Li M."/>
        </authorList>
    </citation>
    <scope>NUCLEOTIDE SEQUENCE [LARGE SCALE GENOMIC DNA]</scope>
    <source>
        <strain evidence="4">SpSt-477</strain>
    </source>
</reference>
<feature type="transmembrane region" description="Helical" evidence="1">
    <location>
        <begin position="351"/>
        <end position="380"/>
    </location>
</feature>
<protein>
    <submittedName>
        <fullName evidence="4">Glycosyltransferase family 2 protein</fullName>
    </submittedName>
</protein>
<dbReference type="EMBL" id="DSUH01000020">
    <property type="protein sequence ID" value="HGU31385.1"/>
    <property type="molecule type" value="Genomic_DNA"/>
</dbReference>
<evidence type="ECO:0000313" key="4">
    <source>
        <dbReference type="EMBL" id="HGU31385.1"/>
    </source>
</evidence>
<evidence type="ECO:0000256" key="1">
    <source>
        <dbReference type="SAM" id="Phobius"/>
    </source>
</evidence>
<dbReference type="InterPro" id="IPR029044">
    <property type="entry name" value="Nucleotide-diphossugar_trans"/>
</dbReference>
<dbReference type="SUPFAM" id="SSF53448">
    <property type="entry name" value="Nucleotide-diphospho-sugar transferases"/>
    <property type="match status" value="1"/>
</dbReference>
<feature type="transmembrane region" description="Helical" evidence="1">
    <location>
        <begin position="231"/>
        <end position="256"/>
    </location>
</feature>
<dbReference type="CDD" id="cd04179">
    <property type="entry name" value="DPM_DPG-synthase_like"/>
    <property type="match status" value="1"/>
</dbReference>